<reference evidence="1" key="1">
    <citation type="submission" date="2021-06" db="EMBL/GenBank/DDBJ databases">
        <authorList>
            <person name="Kallberg Y."/>
            <person name="Tangrot J."/>
            <person name="Rosling A."/>
        </authorList>
    </citation>
    <scope>NUCLEOTIDE SEQUENCE</scope>
    <source>
        <strain evidence="1">MA461A</strain>
    </source>
</reference>
<protein>
    <submittedName>
        <fullName evidence="1">14083_t:CDS:1</fullName>
    </submittedName>
</protein>
<evidence type="ECO:0000313" key="2">
    <source>
        <dbReference type="Proteomes" id="UP000789920"/>
    </source>
</evidence>
<accession>A0ACA9NDP1</accession>
<keyword evidence="2" id="KW-1185">Reference proteome</keyword>
<comment type="caution">
    <text evidence="1">The sequence shown here is derived from an EMBL/GenBank/DDBJ whole genome shotgun (WGS) entry which is preliminary data.</text>
</comment>
<dbReference type="Proteomes" id="UP000789920">
    <property type="component" value="Unassembled WGS sequence"/>
</dbReference>
<proteinExistence type="predicted"/>
<name>A0ACA9NDP1_9GLOM</name>
<gene>
    <name evidence="1" type="ORF">RPERSI_LOCUS7625</name>
</gene>
<dbReference type="EMBL" id="CAJVQC010013087">
    <property type="protein sequence ID" value="CAG8644862.1"/>
    <property type="molecule type" value="Genomic_DNA"/>
</dbReference>
<evidence type="ECO:0000313" key="1">
    <source>
        <dbReference type="EMBL" id="CAG8644862.1"/>
    </source>
</evidence>
<sequence length="331" mass="38819">MESQFSTEQPTCTDCNQPRPLEYFLKNDKINKTCSTCRDRRNRQNAQKRAVADTLADASIVHITIEDFFKTLKTMKDRTIENFKQIIDISRYATPINPKEIASHISDNILTAINFKFKYHCAQLLDRQKKSKKHEDPTKHRDRLPIQQFHCRGWLMLTVDIEKLQVTTELTHEYHAEYIDSAIKIIEQYDDIEILLTVEDSGVTMISFGVMDIINQLGVNVVKIGIDATFKRYRSPSFWRHKNLIPLVQGLEPVEENETYELEEEIDIDMLVENEESNEADEDLVEQLNNETYDELVDALEEYEGENDDFFEEVDESWEEVNNRVTQKLQQ</sequence>
<organism evidence="1 2">
    <name type="scientific">Racocetra persica</name>
    <dbReference type="NCBI Taxonomy" id="160502"/>
    <lineage>
        <taxon>Eukaryota</taxon>
        <taxon>Fungi</taxon>
        <taxon>Fungi incertae sedis</taxon>
        <taxon>Mucoromycota</taxon>
        <taxon>Glomeromycotina</taxon>
        <taxon>Glomeromycetes</taxon>
        <taxon>Diversisporales</taxon>
        <taxon>Gigasporaceae</taxon>
        <taxon>Racocetra</taxon>
    </lineage>
</organism>